<evidence type="ECO:0000313" key="7">
    <source>
        <dbReference type="EMBL" id="KAJ8881413.1"/>
    </source>
</evidence>
<dbReference type="Pfam" id="PF05195">
    <property type="entry name" value="AMP_N"/>
    <property type="match status" value="1"/>
</dbReference>
<keyword evidence="2" id="KW-0479">Metal-binding</keyword>
<evidence type="ECO:0000256" key="2">
    <source>
        <dbReference type="ARBA" id="ARBA00022723"/>
    </source>
</evidence>
<evidence type="ECO:0000259" key="6">
    <source>
        <dbReference type="SMART" id="SM01011"/>
    </source>
</evidence>
<dbReference type="Proteomes" id="UP001159363">
    <property type="component" value="Chromosome 5"/>
</dbReference>
<dbReference type="SMART" id="SM01011">
    <property type="entry name" value="AMP_N"/>
    <property type="match status" value="1"/>
</dbReference>
<accession>A0ABQ9HAQ6</accession>
<evidence type="ECO:0000256" key="4">
    <source>
        <dbReference type="ARBA" id="ARBA00022997"/>
    </source>
</evidence>
<dbReference type="PANTHER" id="PTHR48480:SF2">
    <property type="entry name" value="PEPTIDASE D"/>
    <property type="match status" value="1"/>
</dbReference>
<evidence type="ECO:0000256" key="5">
    <source>
        <dbReference type="ARBA" id="ARBA00023049"/>
    </source>
</evidence>
<protein>
    <recommendedName>
        <fullName evidence="6">Aminopeptidase P N-terminal domain-containing protein</fullName>
    </recommendedName>
</protein>
<comment type="caution">
    <text evidence="7">The sequence shown here is derived from an EMBL/GenBank/DDBJ whole genome shotgun (WGS) entry which is preliminary data.</text>
</comment>
<dbReference type="InterPro" id="IPR052433">
    <property type="entry name" value="X-Pro_dipept-like"/>
</dbReference>
<dbReference type="PANTHER" id="PTHR48480">
    <property type="match status" value="1"/>
</dbReference>
<keyword evidence="1" id="KW-0645">Protease</keyword>
<proteinExistence type="predicted"/>
<sequence length="874" mass="96109">MYSSEQAPAHLATVLPGLSVFSFSRCSIPTSYLSPGSMGLELGEDGRLSITPATVISYSIPSRYSFVGNVAGVAVGTRVFSGLFCFPRSCISSLLHRYLIVPSPVLETNHSPQLVLNTLAQFWMLCLRFTICCVRTANRTGFSEGSHPRDELMAFIADFVERRSLFVYWASLYAGGSCGFSRGDRKALNELLCSIQNKRQRRLGKISGWWFIVPLPSAQRITILVKTTKHVPGTKSRRSLHDVPVTFAFVISLVHAGIFVVQESEHVLVHPDLHRVNGRRNSAAVRRRAGQEACSPRTRDARAVVDRVKRACVPGDLAPSACSLLRHARPAALCVTTWSVIVHQNTCSGLLAPSLVPALTDILAFCIGEHFLEHSGGRNVVAVRGPLGIITHFCIQRQWTIWAASVTALWRVAKQSGIFQGFINASGCPCNGSLLHVFVLMEGILNISPSLNLATFRQRVAAENPTGTRSTTRTLHASSEQSLRVAVTTHFICVAMSLSLFPRSWVSKEPFFQWSFGVKEPDFYGAIAVLTGKALLFAPKLPESYAVWMGKLHSLADFKDMYSVDEVHYVHEVSWHLNGTRLGGQVCSYVRGRPARCPSRTTNFLVKKPGQTPVLLPQAALRFPGATFKDAHCRARGGCVALVGRGRRRRSLIRALNSRVVSRRVATTRVAAHRQLRLSHQSLLHCKSRSGLALILPSFHRVAFVNWCLLTAVHPRCTQQEPVTTVQSRDTECIPTTHKRAARDPLHTSCGVSCRATTQLTPDYLVALLACADVSTRMCGPCATGEMEMALATPPPRAAHVRPARPGYAFTVRAENIRPSARFHRRKLCTRVERLARRGDGTLGTRVTVARIARLAVSQTLSAIDSQVFRLPGA</sequence>
<feature type="domain" description="Aminopeptidase P N-terminal" evidence="6">
    <location>
        <begin position="451"/>
        <end position="598"/>
    </location>
</feature>
<dbReference type="InterPro" id="IPR029149">
    <property type="entry name" value="Creatin/AminoP/Spt16_N"/>
</dbReference>
<keyword evidence="5" id="KW-0482">Metalloprotease</keyword>
<dbReference type="Gene3D" id="3.40.350.10">
    <property type="entry name" value="Creatinase/prolidase N-terminal domain"/>
    <property type="match status" value="1"/>
</dbReference>
<evidence type="ECO:0000256" key="3">
    <source>
        <dbReference type="ARBA" id="ARBA00022801"/>
    </source>
</evidence>
<name>A0ABQ9HAQ6_9NEOP</name>
<dbReference type="SUPFAM" id="SSF53092">
    <property type="entry name" value="Creatinase/prolidase N-terminal domain"/>
    <property type="match status" value="1"/>
</dbReference>
<gene>
    <name evidence="7" type="ORF">PR048_017894</name>
</gene>
<dbReference type="EMBL" id="JARBHB010000006">
    <property type="protein sequence ID" value="KAJ8881413.1"/>
    <property type="molecule type" value="Genomic_DNA"/>
</dbReference>
<evidence type="ECO:0000256" key="1">
    <source>
        <dbReference type="ARBA" id="ARBA00022670"/>
    </source>
</evidence>
<dbReference type="InterPro" id="IPR007865">
    <property type="entry name" value="Aminopep_P_N"/>
</dbReference>
<keyword evidence="8" id="KW-1185">Reference proteome</keyword>
<reference evidence="7 8" key="1">
    <citation type="submission" date="2023-02" db="EMBL/GenBank/DDBJ databases">
        <title>LHISI_Scaffold_Assembly.</title>
        <authorList>
            <person name="Stuart O.P."/>
            <person name="Cleave R."/>
            <person name="Magrath M.J.L."/>
            <person name="Mikheyev A.S."/>
        </authorList>
    </citation>
    <scope>NUCLEOTIDE SEQUENCE [LARGE SCALE GENOMIC DNA]</scope>
    <source>
        <strain evidence="7">Daus_M_001</strain>
        <tissue evidence="7">Leg muscle</tissue>
    </source>
</reference>
<keyword evidence="3" id="KW-0378">Hydrolase</keyword>
<keyword evidence="4" id="KW-0224">Dipeptidase</keyword>
<organism evidence="7 8">
    <name type="scientific">Dryococelus australis</name>
    <dbReference type="NCBI Taxonomy" id="614101"/>
    <lineage>
        <taxon>Eukaryota</taxon>
        <taxon>Metazoa</taxon>
        <taxon>Ecdysozoa</taxon>
        <taxon>Arthropoda</taxon>
        <taxon>Hexapoda</taxon>
        <taxon>Insecta</taxon>
        <taxon>Pterygota</taxon>
        <taxon>Neoptera</taxon>
        <taxon>Polyneoptera</taxon>
        <taxon>Phasmatodea</taxon>
        <taxon>Verophasmatodea</taxon>
        <taxon>Anareolatae</taxon>
        <taxon>Phasmatidae</taxon>
        <taxon>Eurycanthinae</taxon>
        <taxon>Dryococelus</taxon>
    </lineage>
</organism>
<evidence type="ECO:0000313" key="8">
    <source>
        <dbReference type="Proteomes" id="UP001159363"/>
    </source>
</evidence>